<keyword evidence="2" id="KW-1185">Reference proteome</keyword>
<evidence type="ECO:0000313" key="2">
    <source>
        <dbReference type="Proteomes" id="UP000692954"/>
    </source>
</evidence>
<comment type="caution">
    <text evidence="1">The sequence shown here is derived from an EMBL/GenBank/DDBJ whole genome shotgun (WGS) entry which is preliminary data.</text>
</comment>
<dbReference type="EMBL" id="CAJJDN010000021">
    <property type="protein sequence ID" value="CAD8065873.1"/>
    <property type="molecule type" value="Genomic_DNA"/>
</dbReference>
<evidence type="ECO:0000313" key="1">
    <source>
        <dbReference type="EMBL" id="CAD8065873.1"/>
    </source>
</evidence>
<organism evidence="1 2">
    <name type="scientific">Paramecium sonneborni</name>
    <dbReference type="NCBI Taxonomy" id="65129"/>
    <lineage>
        <taxon>Eukaryota</taxon>
        <taxon>Sar</taxon>
        <taxon>Alveolata</taxon>
        <taxon>Ciliophora</taxon>
        <taxon>Intramacronucleata</taxon>
        <taxon>Oligohymenophorea</taxon>
        <taxon>Peniculida</taxon>
        <taxon>Parameciidae</taxon>
        <taxon>Paramecium</taxon>
    </lineage>
</organism>
<dbReference type="Proteomes" id="UP000692954">
    <property type="component" value="Unassembled WGS sequence"/>
</dbReference>
<protein>
    <submittedName>
        <fullName evidence="1">Uncharacterized protein</fullName>
    </submittedName>
</protein>
<dbReference type="AlphaFoldDB" id="A0A8S1LKJ9"/>
<reference evidence="1" key="1">
    <citation type="submission" date="2021-01" db="EMBL/GenBank/DDBJ databases">
        <authorList>
            <consortium name="Genoscope - CEA"/>
            <person name="William W."/>
        </authorList>
    </citation>
    <scope>NUCLEOTIDE SEQUENCE</scope>
</reference>
<name>A0A8S1LKJ9_9CILI</name>
<sequence>MIYFYDFKYFCIFLIYYSNLLDSYLNQQSKGYRCSRWEINEKTDEQFLKGDGIFIGDIKVEEEQQHKNQEKDEENYKQINKMNSIESSNLFTWQKEPTEWVQLQWQYKVVPRYHFTVELHEEFLKNHLIQIHQPKKLLFYRFVKKYCIVL</sequence>
<proteinExistence type="predicted"/>
<gene>
    <name evidence="1" type="ORF">PSON_ATCC_30995.1.T0210014</name>
</gene>
<accession>A0A8S1LKJ9</accession>